<sequence length="212" mass="22504">MMARSLSATLQRALAPDLWVGCWFAPLRVGECHLSIGPDAAAPRRAAFAVIPVVEYEPASRTVERCRPSSHAPARPRLARTGGPARGEQPAATATDAMSAPMRQAAAFTDAALRRVLEVIDRRRPAGQLRSLLTPGLVDSVLSASQSMAGRNGTAALRRLGLQPVACAGRDTAAEVFGTYSRADRIHAIACRVERVAALGTPRWVVVALHIG</sequence>
<organism evidence="2 3">
    <name type="scientific">Mycobacterium ulcerans subsp. shinshuense</name>
    <dbReference type="NCBI Taxonomy" id="1124626"/>
    <lineage>
        <taxon>Bacteria</taxon>
        <taxon>Bacillati</taxon>
        <taxon>Actinomycetota</taxon>
        <taxon>Actinomycetes</taxon>
        <taxon>Mycobacteriales</taxon>
        <taxon>Mycobacteriaceae</taxon>
        <taxon>Mycobacterium</taxon>
        <taxon>Mycobacterium ulcerans group</taxon>
    </lineage>
</organism>
<dbReference type="EMBL" id="AP017624">
    <property type="protein sequence ID" value="BAV40586.1"/>
    <property type="molecule type" value="Genomic_DNA"/>
</dbReference>
<dbReference type="InterPro" id="IPR045596">
    <property type="entry name" value="DUF6459"/>
</dbReference>
<evidence type="ECO:0000256" key="1">
    <source>
        <dbReference type="SAM" id="MobiDB-lite"/>
    </source>
</evidence>
<feature type="region of interest" description="Disordered" evidence="1">
    <location>
        <begin position="64"/>
        <end position="100"/>
    </location>
</feature>
<dbReference type="Proteomes" id="UP000218067">
    <property type="component" value="Chromosome"/>
</dbReference>
<evidence type="ECO:0000313" key="3">
    <source>
        <dbReference type="Proteomes" id="UP000218067"/>
    </source>
</evidence>
<evidence type="ECO:0000313" key="2">
    <source>
        <dbReference type="EMBL" id="BAV40586.1"/>
    </source>
</evidence>
<accession>A0A1B4Y0K0</accession>
<dbReference type="Pfam" id="PF20060">
    <property type="entry name" value="DUF6459"/>
    <property type="match status" value="1"/>
</dbReference>
<reference evidence="2 3" key="1">
    <citation type="submission" date="2016-08" db="EMBL/GenBank/DDBJ databases">
        <title>Complete genome sequence of Mycobacterium shinshuense, a subspecies of M. ulcerans.</title>
        <authorList>
            <person name="Yoshida M."/>
            <person name="Ogura Y."/>
            <person name="Hayashi T."/>
            <person name="Hoshino Y."/>
        </authorList>
    </citation>
    <scope>NUCLEOTIDE SEQUENCE [LARGE SCALE GENOMIC DNA]</scope>
    <source>
        <strain evidence="3">ATCC 33728</strain>
    </source>
</reference>
<protein>
    <submittedName>
        <fullName evidence="2">Uncharacterized protein</fullName>
    </submittedName>
</protein>
<proteinExistence type="predicted"/>
<name>A0A1B4Y0K0_MYCUL</name>
<dbReference type="AlphaFoldDB" id="A0A1B4Y0K0"/>
<gene>
    <name evidence="2" type="ORF">SHTP_1313</name>
</gene>